<reference evidence="3" key="2">
    <citation type="submission" date="2008-12" db="EMBL/GenBank/DDBJ databases">
        <title>Improved gene annotation of the rice (Oryza sativa) genomes.</title>
        <authorList>
            <person name="Wang J."/>
            <person name="Li R."/>
            <person name="Fan W."/>
            <person name="Huang Q."/>
            <person name="Zhang J."/>
            <person name="Zhou Y."/>
            <person name="Hu Y."/>
            <person name="Zi S."/>
            <person name="Li J."/>
            <person name="Ni P."/>
            <person name="Zheng H."/>
            <person name="Zhang Y."/>
            <person name="Zhao M."/>
            <person name="Hao Q."/>
            <person name="McDermott J."/>
            <person name="Samudrala R."/>
            <person name="Kristiansen K."/>
            <person name="Wong G.K.-S."/>
        </authorList>
    </citation>
    <scope>NUCLEOTIDE SEQUENCE</scope>
</reference>
<gene>
    <name evidence="3" type="ORF">OsJ_21185</name>
</gene>
<organism evidence="3">
    <name type="scientific">Oryza sativa subsp. japonica</name>
    <name type="common">Rice</name>
    <dbReference type="NCBI Taxonomy" id="39947"/>
    <lineage>
        <taxon>Eukaryota</taxon>
        <taxon>Viridiplantae</taxon>
        <taxon>Streptophyta</taxon>
        <taxon>Embryophyta</taxon>
        <taxon>Tracheophyta</taxon>
        <taxon>Spermatophyta</taxon>
        <taxon>Magnoliopsida</taxon>
        <taxon>Liliopsida</taxon>
        <taxon>Poales</taxon>
        <taxon>Poaceae</taxon>
        <taxon>BOP clade</taxon>
        <taxon>Oryzoideae</taxon>
        <taxon>Oryzeae</taxon>
        <taxon>Oryzinae</taxon>
        <taxon>Oryza</taxon>
        <taxon>Oryza sativa</taxon>
    </lineage>
</organism>
<sequence length="359" mass="40616">MAQNESSKGVKMAMDCADWNDHNTRIVLFRMGQLKANRDGDCRTLEEIEIRQGTIPTSTTHAIHIADNEIDKETYKDEPTVKRKRDGGGSKMDKGKKSKSGSQKMVEEMSKSNDLSAQTLSSIQSFAWSREDPPGCSIKDVMALVEECGAVEGTNEHFIATEIFIKNDQREMFVNSLHTPVGRFSWLKKKYEMSSDSEDGSSHEEYEYDELTMHLFETVASNLSSTRKAVESYNSLFLEQALPRTLHLNGMGWVQETLATRGECYKMLGMNGNTFIALHDLLVSKYKLESTIHMHTIEALAIFLYIFGDGSSNQRKQNRFKHSGETISRKFKEVLLVVVALGHDIERPKDPNFPTSHDI</sequence>
<proteinExistence type="predicted"/>
<evidence type="ECO:0000313" key="3">
    <source>
        <dbReference type="EMBL" id="EEE65622.1"/>
    </source>
</evidence>
<dbReference type="AlphaFoldDB" id="B9FT11"/>
<dbReference type="InterPro" id="IPR058353">
    <property type="entry name" value="DUF8040"/>
</dbReference>
<dbReference type="Proteomes" id="UP000007752">
    <property type="component" value="Chromosome 6"/>
</dbReference>
<name>B9FT11_ORYSJ</name>
<evidence type="ECO:0000259" key="2">
    <source>
        <dbReference type="Pfam" id="PF26138"/>
    </source>
</evidence>
<feature type="domain" description="DUF8040" evidence="2">
    <location>
        <begin position="247"/>
        <end position="339"/>
    </location>
</feature>
<dbReference type="Pfam" id="PF26138">
    <property type="entry name" value="DUF8040"/>
    <property type="match status" value="1"/>
</dbReference>
<reference evidence="3" key="1">
    <citation type="journal article" date="2005" name="PLoS Biol.">
        <title>The genomes of Oryza sativa: a history of duplications.</title>
        <authorList>
            <person name="Yu J."/>
            <person name="Wang J."/>
            <person name="Lin W."/>
            <person name="Li S."/>
            <person name="Li H."/>
            <person name="Zhou J."/>
            <person name="Ni P."/>
            <person name="Dong W."/>
            <person name="Hu S."/>
            <person name="Zeng C."/>
            <person name="Zhang J."/>
            <person name="Zhang Y."/>
            <person name="Li R."/>
            <person name="Xu Z."/>
            <person name="Li S."/>
            <person name="Li X."/>
            <person name="Zheng H."/>
            <person name="Cong L."/>
            <person name="Lin L."/>
            <person name="Yin J."/>
            <person name="Geng J."/>
            <person name="Li G."/>
            <person name="Shi J."/>
            <person name="Liu J."/>
            <person name="Lv H."/>
            <person name="Li J."/>
            <person name="Wang J."/>
            <person name="Deng Y."/>
            <person name="Ran L."/>
            <person name="Shi X."/>
            <person name="Wang X."/>
            <person name="Wu Q."/>
            <person name="Li C."/>
            <person name="Ren X."/>
            <person name="Wang J."/>
            <person name="Wang X."/>
            <person name="Li D."/>
            <person name="Liu D."/>
            <person name="Zhang X."/>
            <person name="Ji Z."/>
            <person name="Zhao W."/>
            <person name="Sun Y."/>
            <person name="Zhang Z."/>
            <person name="Bao J."/>
            <person name="Han Y."/>
            <person name="Dong L."/>
            <person name="Ji J."/>
            <person name="Chen P."/>
            <person name="Wu S."/>
            <person name="Liu J."/>
            <person name="Xiao Y."/>
            <person name="Bu D."/>
            <person name="Tan J."/>
            <person name="Yang L."/>
            <person name="Ye C."/>
            <person name="Zhang J."/>
            <person name="Xu J."/>
            <person name="Zhou Y."/>
            <person name="Yu Y."/>
            <person name="Zhang B."/>
            <person name="Zhuang S."/>
            <person name="Wei H."/>
            <person name="Liu B."/>
            <person name="Lei M."/>
            <person name="Yu H."/>
            <person name="Li Y."/>
            <person name="Xu H."/>
            <person name="Wei S."/>
            <person name="He X."/>
            <person name="Fang L."/>
            <person name="Zhang Z."/>
            <person name="Zhang Y."/>
            <person name="Huang X."/>
            <person name="Su Z."/>
            <person name="Tong W."/>
            <person name="Li J."/>
            <person name="Tong Z."/>
            <person name="Li S."/>
            <person name="Ye J."/>
            <person name="Wang L."/>
            <person name="Fang L."/>
            <person name="Lei T."/>
            <person name="Chen C."/>
            <person name="Chen H."/>
            <person name="Xu Z."/>
            <person name="Li H."/>
            <person name="Huang H."/>
            <person name="Zhang F."/>
            <person name="Xu H."/>
            <person name="Li N."/>
            <person name="Zhao C."/>
            <person name="Li S."/>
            <person name="Dong L."/>
            <person name="Huang Y."/>
            <person name="Li L."/>
            <person name="Xi Y."/>
            <person name="Qi Q."/>
            <person name="Li W."/>
            <person name="Zhang B."/>
            <person name="Hu W."/>
            <person name="Zhang Y."/>
            <person name="Tian X."/>
            <person name="Jiao Y."/>
            <person name="Liang X."/>
            <person name="Jin J."/>
            <person name="Gao L."/>
            <person name="Zheng W."/>
            <person name="Hao B."/>
            <person name="Liu S."/>
            <person name="Wang W."/>
            <person name="Yuan L."/>
            <person name="Cao M."/>
            <person name="McDermott J."/>
            <person name="Samudrala R."/>
            <person name="Wang J."/>
            <person name="Wong G.K."/>
            <person name="Yang H."/>
        </authorList>
    </citation>
    <scope>NUCLEOTIDE SEQUENCE [LARGE SCALE GENOMIC DNA]</scope>
</reference>
<accession>B9FT11</accession>
<protein>
    <recommendedName>
        <fullName evidence="2">DUF8040 domain-containing protein</fullName>
    </recommendedName>
</protein>
<dbReference type="PANTHER" id="PTHR47851">
    <property type="entry name" value="OS06G0588700 PROTEIN-RELATED"/>
    <property type="match status" value="1"/>
</dbReference>
<feature type="region of interest" description="Disordered" evidence="1">
    <location>
        <begin position="70"/>
        <end position="116"/>
    </location>
</feature>
<evidence type="ECO:0000256" key="1">
    <source>
        <dbReference type="SAM" id="MobiDB-lite"/>
    </source>
</evidence>
<feature type="compositionally biased region" description="Basic and acidic residues" evidence="1">
    <location>
        <begin position="70"/>
        <end position="95"/>
    </location>
</feature>
<dbReference type="PANTHER" id="PTHR47851:SF1">
    <property type="entry name" value="OS06G0588700 PROTEIN"/>
    <property type="match status" value="1"/>
</dbReference>
<dbReference type="EMBL" id="CM000143">
    <property type="protein sequence ID" value="EEE65622.1"/>
    <property type="molecule type" value="Genomic_DNA"/>
</dbReference>